<dbReference type="Pfam" id="PF20237">
    <property type="entry name" value="DUF6594"/>
    <property type="match status" value="1"/>
</dbReference>
<dbReference type="OrthoDB" id="3533814at2759"/>
<evidence type="ECO:0000256" key="1">
    <source>
        <dbReference type="SAM" id="MobiDB-lite"/>
    </source>
</evidence>
<dbReference type="PANTHER" id="PTHR34502">
    <property type="entry name" value="DUF6594 DOMAIN-CONTAINING PROTEIN-RELATED"/>
    <property type="match status" value="1"/>
</dbReference>
<reference evidence="3 4" key="1">
    <citation type="journal article" date="2018" name="Front. Microbiol.">
        <title>Genome-Wide Analysis of Corynespora cassiicola Leaf Fall Disease Putative Effectors.</title>
        <authorList>
            <person name="Lopez D."/>
            <person name="Ribeiro S."/>
            <person name="Label P."/>
            <person name="Fumanal B."/>
            <person name="Venisse J.S."/>
            <person name="Kohler A."/>
            <person name="de Oliveira R.R."/>
            <person name="Labutti K."/>
            <person name="Lipzen A."/>
            <person name="Lail K."/>
            <person name="Bauer D."/>
            <person name="Ohm R.A."/>
            <person name="Barry K.W."/>
            <person name="Spatafora J."/>
            <person name="Grigoriev I.V."/>
            <person name="Martin F.M."/>
            <person name="Pujade-Renaud V."/>
        </authorList>
    </citation>
    <scope>NUCLEOTIDE SEQUENCE [LARGE SCALE GENOMIC DNA]</scope>
    <source>
        <strain evidence="3 4">Philippines</strain>
    </source>
</reference>
<sequence>MGSQGFSELARRIPTFPDYEIYIFRKFGQLSARNLLHLESRLAYSEEKLRRADAEAGKTAESNNEALRSLNSWEAFKENARDLANTEHTHMILAEETKEALKEDRKTLFTTGIVYLLNMIGRRNTTSTKPDSHARSAQKAGSRRLF</sequence>
<evidence type="ECO:0000313" key="3">
    <source>
        <dbReference type="EMBL" id="PSN67505.1"/>
    </source>
</evidence>
<dbReference type="InterPro" id="IPR046529">
    <property type="entry name" value="DUF6594"/>
</dbReference>
<dbReference type="AlphaFoldDB" id="A0A2T2NPY8"/>
<organism evidence="3 4">
    <name type="scientific">Corynespora cassiicola Philippines</name>
    <dbReference type="NCBI Taxonomy" id="1448308"/>
    <lineage>
        <taxon>Eukaryota</taxon>
        <taxon>Fungi</taxon>
        <taxon>Dikarya</taxon>
        <taxon>Ascomycota</taxon>
        <taxon>Pezizomycotina</taxon>
        <taxon>Dothideomycetes</taxon>
        <taxon>Pleosporomycetidae</taxon>
        <taxon>Pleosporales</taxon>
        <taxon>Corynesporascaceae</taxon>
        <taxon>Corynespora</taxon>
    </lineage>
</organism>
<name>A0A2T2NPY8_CORCC</name>
<protein>
    <recommendedName>
        <fullName evidence="2">DUF6594 domain-containing protein</fullName>
    </recommendedName>
</protein>
<evidence type="ECO:0000313" key="4">
    <source>
        <dbReference type="Proteomes" id="UP000240883"/>
    </source>
</evidence>
<accession>A0A2T2NPY8</accession>
<dbReference type="STRING" id="1448308.A0A2T2NPY8"/>
<feature type="region of interest" description="Disordered" evidence="1">
    <location>
        <begin position="125"/>
        <end position="146"/>
    </location>
</feature>
<dbReference type="PANTHER" id="PTHR34502:SF4">
    <property type="entry name" value="DUF6594 DOMAIN-CONTAINING PROTEIN"/>
    <property type="match status" value="1"/>
</dbReference>
<gene>
    <name evidence="3" type="ORF">BS50DRAFT_588461</name>
</gene>
<dbReference type="EMBL" id="KZ678135">
    <property type="protein sequence ID" value="PSN67505.1"/>
    <property type="molecule type" value="Genomic_DNA"/>
</dbReference>
<proteinExistence type="predicted"/>
<dbReference type="Proteomes" id="UP000240883">
    <property type="component" value="Unassembled WGS sequence"/>
</dbReference>
<feature type="domain" description="DUF6594" evidence="2">
    <location>
        <begin position="7"/>
        <end position="103"/>
    </location>
</feature>
<evidence type="ECO:0000259" key="2">
    <source>
        <dbReference type="Pfam" id="PF20237"/>
    </source>
</evidence>
<keyword evidence="4" id="KW-1185">Reference proteome</keyword>